<evidence type="ECO:0000256" key="5">
    <source>
        <dbReference type="SAM" id="Phobius"/>
    </source>
</evidence>
<keyword evidence="4" id="KW-0067">ATP-binding</keyword>
<dbReference type="OrthoDB" id="660434at2759"/>
<dbReference type="InterPro" id="IPR050187">
    <property type="entry name" value="Lipid_Phosphate_FormReg"/>
</dbReference>
<dbReference type="STRING" id="1890364.A0A2P6MVE0"/>
<dbReference type="Gene3D" id="2.60.200.40">
    <property type="match status" value="1"/>
</dbReference>
<dbReference type="PROSITE" id="PS50146">
    <property type="entry name" value="DAGK"/>
    <property type="match status" value="1"/>
</dbReference>
<evidence type="ECO:0000313" key="7">
    <source>
        <dbReference type="EMBL" id="PRP75653.1"/>
    </source>
</evidence>
<keyword evidence="5" id="KW-1133">Transmembrane helix</keyword>
<gene>
    <name evidence="7" type="ORF">PROFUN_08019</name>
</gene>
<dbReference type="PANTHER" id="PTHR12358">
    <property type="entry name" value="SPHINGOSINE KINASE"/>
    <property type="match status" value="1"/>
</dbReference>
<dbReference type="GO" id="GO:0046512">
    <property type="term" value="P:sphingosine biosynthetic process"/>
    <property type="evidence" value="ECO:0007669"/>
    <property type="project" value="TreeGrafter"/>
</dbReference>
<evidence type="ECO:0000313" key="8">
    <source>
        <dbReference type="Proteomes" id="UP000241769"/>
    </source>
</evidence>
<name>A0A2P6MVE0_9EUKA</name>
<dbReference type="GO" id="GO:0016020">
    <property type="term" value="C:membrane"/>
    <property type="evidence" value="ECO:0007669"/>
    <property type="project" value="TreeGrafter"/>
</dbReference>
<dbReference type="InterPro" id="IPR016064">
    <property type="entry name" value="NAD/diacylglycerol_kinase_sf"/>
</dbReference>
<dbReference type="InParanoid" id="A0A2P6MVE0"/>
<organism evidence="7 8">
    <name type="scientific">Planoprotostelium fungivorum</name>
    <dbReference type="NCBI Taxonomy" id="1890364"/>
    <lineage>
        <taxon>Eukaryota</taxon>
        <taxon>Amoebozoa</taxon>
        <taxon>Evosea</taxon>
        <taxon>Variosea</taxon>
        <taxon>Cavosteliida</taxon>
        <taxon>Cavosteliaceae</taxon>
        <taxon>Planoprotostelium</taxon>
    </lineage>
</organism>
<dbReference type="SUPFAM" id="SSF111331">
    <property type="entry name" value="NAD kinase/diacylglycerol kinase-like"/>
    <property type="match status" value="1"/>
</dbReference>
<dbReference type="Gene3D" id="3.40.50.10330">
    <property type="entry name" value="Probable inorganic polyphosphate/atp-NAD kinase, domain 1"/>
    <property type="match status" value="1"/>
</dbReference>
<protein>
    <recommendedName>
        <fullName evidence="6">DAGKc domain-containing protein</fullName>
    </recommendedName>
</protein>
<dbReference type="Pfam" id="PF00781">
    <property type="entry name" value="DAGK_cat"/>
    <property type="match status" value="1"/>
</dbReference>
<dbReference type="GO" id="GO:0005737">
    <property type="term" value="C:cytoplasm"/>
    <property type="evidence" value="ECO:0007669"/>
    <property type="project" value="TreeGrafter"/>
</dbReference>
<keyword evidence="2" id="KW-0547">Nucleotide-binding</keyword>
<reference evidence="7 8" key="1">
    <citation type="journal article" date="2018" name="Genome Biol. Evol.">
        <title>Multiple Roots of Fruiting Body Formation in Amoebozoa.</title>
        <authorList>
            <person name="Hillmann F."/>
            <person name="Forbes G."/>
            <person name="Novohradska S."/>
            <person name="Ferling I."/>
            <person name="Riege K."/>
            <person name="Groth M."/>
            <person name="Westermann M."/>
            <person name="Marz M."/>
            <person name="Spaller T."/>
            <person name="Winckler T."/>
            <person name="Schaap P."/>
            <person name="Glockner G."/>
        </authorList>
    </citation>
    <scope>NUCLEOTIDE SEQUENCE [LARGE SCALE GENOMIC DNA]</scope>
    <source>
        <strain evidence="7 8">Jena</strain>
    </source>
</reference>
<dbReference type="InterPro" id="IPR001206">
    <property type="entry name" value="Diacylglycerol_kinase_cat_dom"/>
</dbReference>
<feature type="transmembrane region" description="Helical" evidence="5">
    <location>
        <begin position="6"/>
        <end position="26"/>
    </location>
</feature>
<evidence type="ECO:0000256" key="1">
    <source>
        <dbReference type="ARBA" id="ARBA00022679"/>
    </source>
</evidence>
<keyword evidence="5" id="KW-0812">Transmembrane</keyword>
<sequence>MDTHWVTILLILIALPFLTFVIGALVQNQWRRSIKSKVESYRPSATNYWKELNRPVLCVINPFGGAKLGRFIYEEKSGIQHEAVYTLHAQHPKQLAEEINIYQYGAQIIIHSWINGLANRKTKGSPEEILKEVLHKVPVSFVPGGSSNGVCASFGIDEIYEAIKNFIEGTPKPLDVMEVKTYEWEEGELGGPRERVFDIHALSYGITTDFDVLTEGPLRFLGPTIKNFLAPILVVLSGKRYDGSVLLRPVDVPHEDIASGELKDGDPKLKRKGICTDPNKFEKVKAPACAERKEGDWYKIPKSKIALFVTMNVGWGASGYCAAPGFKPDDGAVDMVIARNVGTVEMFRFLVGMETGTHARLPHVEIVQVDEVVLETSKTELITVSGEPLERGVNRFVVKVHKGLGMAVYHRYADFRKNYPLCK</sequence>
<dbReference type="Pfam" id="PF19279">
    <property type="entry name" value="YegS_C"/>
    <property type="match status" value="1"/>
</dbReference>
<evidence type="ECO:0000259" key="6">
    <source>
        <dbReference type="PROSITE" id="PS50146"/>
    </source>
</evidence>
<dbReference type="InterPro" id="IPR045540">
    <property type="entry name" value="YegS/DAGK_C"/>
</dbReference>
<keyword evidence="3" id="KW-0418">Kinase</keyword>
<evidence type="ECO:0000256" key="2">
    <source>
        <dbReference type="ARBA" id="ARBA00022741"/>
    </source>
</evidence>
<dbReference type="AlphaFoldDB" id="A0A2P6MVE0"/>
<dbReference type="GO" id="GO:0001727">
    <property type="term" value="F:lipid kinase activity"/>
    <property type="evidence" value="ECO:0007669"/>
    <property type="project" value="TreeGrafter"/>
</dbReference>
<comment type="caution">
    <text evidence="7">The sequence shown here is derived from an EMBL/GenBank/DDBJ whole genome shotgun (WGS) entry which is preliminary data.</text>
</comment>
<keyword evidence="8" id="KW-1185">Reference proteome</keyword>
<dbReference type="InterPro" id="IPR017438">
    <property type="entry name" value="ATP-NAD_kinase_N"/>
</dbReference>
<proteinExistence type="predicted"/>
<dbReference type="EMBL" id="MDYQ01000372">
    <property type="protein sequence ID" value="PRP75653.1"/>
    <property type="molecule type" value="Genomic_DNA"/>
</dbReference>
<evidence type="ECO:0000256" key="4">
    <source>
        <dbReference type="ARBA" id="ARBA00022840"/>
    </source>
</evidence>
<evidence type="ECO:0000256" key="3">
    <source>
        <dbReference type="ARBA" id="ARBA00022777"/>
    </source>
</evidence>
<feature type="domain" description="DAGKc" evidence="6">
    <location>
        <begin position="51"/>
        <end position="183"/>
    </location>
</feature>
<dbReference type="PANTHER" id="PTHR12358:SF31">
    <property type="entry name" value="ACYLGLYCEROL KINASE, MITOCHONDRIAL"/>
    <property type="match status" value="1"/>
</dbReference>
<keyword evidence="5" id="KW-0472">Membrane</keyword>
<accession>A0A2P6MVE0</accession>
<dbReference type="GO" id="GO:0005524">
    <property type="term" value="F:ATP binding"/>
    <property type="evidence" value="ECO:0007669"/>
    <property type="project" value="UniProtKB-KW"/>
</dbReference>
<dbReference type="Proteomes" id="UP000241769">
    <property type="component" value="Unassembled WGS sequence"/>
</dbReference>
<keyword evidence="1" id="KW-0808">Transferase</keyword>